<evidence type="ECO:0000313" key="2">
    <source>
        <dbReference type="Proteomes" id="UP001501321"/>
    </source>
</evidence>
<evidence type="ECO:0000313" key="1">
    <source>
        <dbReference type="EMBL" id="GAA4501608.1"/>
    </source>
</evidence>
<protein>
    <recommendedName>
        <fullName evidence="3">DUF4157 domain-containing protein</fullName>
    </recommendedName>
</protein>
<sequence length="193" mass="22829">MPYQCLLQHAAFAPTQVIPWWRRRRRRFPLTPNEHRLLCQSLYFAHYQGWHLRRQGRPLSPQQRQLARRMGVHSPQRVRLLWRRHLPRAYPLPLRATLVRHGLAAERLWGFTLGYAMVLHPDAWGDPGILAHELVHVAQYERLGQEGFTHLYLQALLRHGYEQHPLEHEAEALARRLCHRLDPAPSSSRNKIT</sequence>
<comment type="caution">
    <text evidence="1">The sequence shown here is derived from an EMBL/GenBank/DDBJ whole genome shotgun (WGS) entry which is preliminary data.</text>
</comment>
<keyword evidence="2" id="KW-1185">Reference proteome</keyword>
<name>A0ABP8QDJ7_9GAMM</name>
<reference evidence="2" key="1">
    <citation type="journal article" date="2019" name="Int. J. Syst. Evol. Microbiol.">
        <title>The Global Catalogue of Microorganisms (GCM) 10K type strain sequencing project: providing services to taxonomists for standard genome sequencing and annotation.</title>
        <authorList>
            <consortium name="The Broad Institute Genomics Platform"/>
            <consortium name="The Broad Institute Genome Sequencing Center for Infectious Disease"/>
            <person name="Wu L."/>
            <person name="Ma J."/>
        </authorList>
    </citation>
    <scope>NUCLEOTIDE SEQUENCE [LARGE SCALE GENOMIC DNA]</scope>
    <source>
        <strain evidence="2">JCM 32226</strain>
    </source>
</reference>
<organism evidence="1 2">
    <name type="scientific">Pseudaeromonas paramecii</name>
    <dbReference type="NCBI Taxonomy" id="2138166"/>
    <lineage>
        <taxon>Bacteria</taxon>
        <taxon>Pseudomonadati</taxon>
        <taxon>Pseudomonadota</taxon>
        <taxon>Gammaproteobacteria</taxon>
        <taxon>Aeromonadales</taxon>
        <taxon>Aeromonadaceae</taxon>
        <taxon>Pseudaeromonas</taxon>
    </lineage>
</organism>
<dbReference type="EMBL" id="BAABFC010000017">
    <property type="protein sequence ID" value="GAA4501608.1"/>
    <property type="molecule type" value="Genomic_DNA"/>
</dbReference>
<dbReference type="RefSeq" id="WP_345013601.1">
    <property type="nucleotide sequence ID" value="NZ_BAABFC010000017.1"/>
</dbReference>
<evidence type="ECO:0008006" key="3">
    <source>
        <dbReference type="Google" id="ProtNLM"/>
    </source>
</evidence>
<accession>A0ABP8QDJ7</accession>
<dbReference type="Proteomes" id="UP001501321">
    <property type="component" value="Unassembled WGS sequence"/>
</dbReference>
<gene>
    <name evidence="1" type="ORF">GCM10023095_24990</name>
</gene>
<proteinExistence type="predicted"/>